<accession>A0A0U1KVC1</accession>
<dbReference type="InterPro" id="IPR036117">
    <property type="entry name" value="DhaL_dom_sf"/>
</dbReference>
<dbReference type="NCBIfam" id="TIGR03599">
    <property type="entry name" value="YloV"/>
    <property type="match status" value="1"/>
</dbReference>
<dbReference type="InterPro" id="IPR050270">
    <property type="entry name" value="DegV_domain_contain"/>
</dbReference>
<dbReference type="AlphaFoldDB" id="A0A0U1KVC1"/>
<dbReference type="Pfam" id="PF02734">
    <property type="entry name" value="Dak2"/>
    <property type="match status" value="1"/>
</dbReference>
<evidence type="ECO:0000313" key="3">
    <source>
        <dbReference type="Proteomes" id="UP000049855"/>
    </source>
</evidence>
<dbReference type="RefSeq" id="WP_028972334.1">
    <property type="nucleotide sequence ID" value="NZ_CTRP01000003.1"/>
</dbReference>
<feature type="domain" description="DhaL" evidence="1">
    <location>
        <begin position="11"/>
        <end position="203"/>
    </location>
</feature>
<evidence type="ECO:0000313" key="2">
    <source>
        <dbReference type="EMBL" id="CQR71079.1"/>
    </source>
</evidence>
<sequence>MQPRGEVIDGKDFRRMITGAYSAFMRKHEYINGLNVFPVPDGDTGTNMLLTLGAVAKAVTEAPDEGIGSLARRGADSAIMGARGNSGVILSQLLRGIARGLSGKDTATSAEVGKAFQYGVLYAYRAVARPVEGTILTVAKGIAKGTYRAVRDHATFSDILAAAIHAGGEELRRTPELLPALKEAGVVDAGGQGLIVFLTGCLEGLEGTFCGPEADFGRTLTVPGITADITIAHPYCTEFIVKRFAASLVEVKRQLEQMGESLVLAPGEDILKVHMHTAHPGAVLESAIAWGTLHDIKIDNMADQHRQAIDMGEVLSAVPAAPAQARDKLAIISVVAGEGMSAIMRQLGANIIISGGQTMNPPVEEFITAVHNGLAEQYIILPNNKNIVLAAVQAKKLLGEQVAIVPTTTIPQGFAAILAFDPDSPFEANIRRMTDAKEAVRSGSLTMAVRDSAMDGQNVPEGSYIGVIDGSVVVWADNIAGALRQLILYLVEADSSVVSLYYGVELVGTEAQRLAEELGKELEGIEVQVYFGGQPHYQFIVSVE</sequence>
<dbReference type="InterPro" id="IPR048394">
    <property type="entry name" value="FakA-like_M"/>
</dbReference>
<proteinExistence type="predicted"/>
<dbReference type="GO" id="GO:0004371">
    <property type="term" value="F:glycerone kinase activity"/>
    <property type="evidence" value="ECO:0007669"/>
    <property type="project" value="InterPro"/>
</dbReference>
<name>A0A0U1KVC1_9FIRM</name>
<gene>
    <name evidence="2" type="ORF">SpAn4DRAFT_2057</name>
</gene>
<dbReference type="SUPFAM" id="SSF101473">
    <property type="entry name" value="DhaL-like"/>
    <property type="match status" value="1"/>
</dbReference>
<dbReference type="InterPro" id="IPR004007">
    <property type="entry name" value="DhaL_dom"/>
</dbReference>
<reference evidence="3" key="1">
    <citation type="submission" date="2015-03" db="EMBL/GenBank/DDBJ databases">
        <authorList>
            <person name="Nijsse Bart"/>
        </authorList>
    </citation>
    <scope>NUCLEOTIDE SEQUENCE [LARGE SCALE GENOMIC DNA]</scope>
</reference>
<dbReference type="Pfam" id="PF13684">
    <property type="entry name" value="FakA-like_C"/>
    <property type="match status" value="1"/>
</dbReference>
<dbReference type="SMART" id="SM01121">
    <property type="entry name" value="Dak1_2"/>
    <property type="match status" value="1"/>
</dbReference>
<dbReference type="Gene3D" id="1.25.40.340">
    <property type="match status" value="1"/>
</dbReference>
<dbReference type="GO" id="GO:0006071">
    <property type="term" value="P:glycerol metabolic process"/>
    <property type="evidence" value="ECO:0007669"/>
    <property type="project" value="InterPro"/>
</dbReference>
<keyword evidence="3" id="KW-1185">Reference proteome</keyword>
<keyword evidence="2" id="KW-0418">Kinase</keyword>
<dbReference type="Pfam" id="PF21645">
    <property type="entry name" value="FakA-like_M"/>
    <property type="match status" value="1"/>
</dbReference>
<dbReference type="PANTHER" id="PTHR33434:SF4">
    <property type="entry name" value="PHOSPHATASE PROTEIN"/>
    <property type="match status" value="1"/>
</dbReference>
<protein>
    <submittedName>
        <fullName evidence="2">Dihydroxyacetone kinase family protein</fullName>
    </submittedName>
</protein>
<dbReference type="PANTHER" id="PTHR33434">
    <property type="entry name" value="DEGV DOMAIN-CONTAINING PROTEIN DR_1986-RELATED"/>
    <property type="match status" value="1"/>
</dbReference>
<organism evidence="2 3">
    <name type="scientific">Sporomusa ovata</name>
    <dbReference type="NCBI Taxonomy" id="2378"/>
    <lineage>
        <taxon>Bacteria</taxon>
        <taxon>Bacillati</taxon>
        <taxon>Bacillota</taxon>
        <taxon>Negativicutes</taxon>
        <taxon>Selenomonadales</taxon>
        <taxon>Sporomusaceae</taxon>
        <taxon>Sporomusa</taxon>
    </lineage>
</organism>
<dbReference type="InterPro" id="IPR019986">
    <property type="entry name" value="YloV-like"/>
</dbReference>
<dbReference type="SMART" id="SM01120">
    <property type="entry name" value="Dak2"/>
    <property type="match status" value="1"/>
</dbReference>
<dbReference type="EMBL" id="CTRP01000003">
    <property type="protein sequence ID" value="CQR71079.1"/>
    <property type="molecule type" value="Genomic_DNA"/>
</dbReference>
<dbReference type="PROSITE" id="PS51480">
    <property type="entry name" value="DHAL"/>
    <property type="match status" value="1"/>
</dbReference>
<dbReference type="InterPro" id="IPR033470">
    <property type="entry name" value="FakA-like_C"/>
</dbReference>
<keyword evidence="2" id="KW-0808">Transferase</keyword>
<evidence type="ECO:0000259" key="1">
    <source>
        <dbReference type="PROSITE" id="PS51480"/>
    </source>
</evidence>
<dbReference type="Proteomes" id="UP000049855">
    <property type="component" value="Unassembled WGS sequence"/>
</dbReference>